<accession>A0ABS2MS24</accession>
<dbReference type="EMBL" id="JAFBDT010000013">
    <property type="protein sequence ID" value="MBM7562175.1"/>
    <property type="molecule type" value="Genomic_DNA"/>
</dbReference>
<gene>
    <name evidence="6" type="ORF">JOC49_001718</name>
</gene>
<evidence type="ECO:0000313" key="7">
    <source>
        <dbReference type="Proteomes" id="UP000767854"/>
    </source>
</evidence>
<dbReference type="InterPro" id="IPR024181">
    <property type="entry name" value="Chemotax_regulator_CheV"/>
</dbReference>
<evidence type="ECO:0000259" key="4">
    <source>
        <dbReference type="PROSITE" id="PS50110"/>
    </source>
</evidence>
<dbReference type="PANTHER" id="PTHR47233">
    <property type="entry name" value="CHEMOTAXIS PROTEIN CHEV"/>
    <property type="match status" value="1"/>
</dbReference>
<feature type="domain" description="CheW-like" evidence="5">
    <location>
        <begin position="15"/>
        <end position="152"/>
    </location>
</feature>
<dbReference type="Pfam" id="PF01584">
    <property type="entry name" value="CheW"/>
    <property type="match status" value="1"/>
</dbReference>
<dbReference type="Gene3D" id="2.40.50.180">
    <property type="entry name" value="CheA-289, Domain 4"/>
    <property type="match status" value="1"/>
</dbReference>
<comment type="function">
    <text evidence="2">May play the central regulatory role in sporulation. It may be an element of the effector pathway responsible for the activation of sporulation genes in response to nutritional stress. Spo0A may act in concert with spo0H (a sigma factor) to control the expression of some genes that are critical to the sporulation process.</text>
</comment>
<keyword evidence="7" id="KW-1185">Reference proteome</keyword>
<dbReference type="SUPFAM" id="SSF50341">
    <property type="entry name" value="CheW-like"/>
    <property type="match status" value="1"/>
</dbReference>
<comment type="caution">
    <text evidence="6">The sequence shown here is derived from an EMBL/GenBank/DDBJ whole genome shotgun (WGS) entry which is preliminary data.</text>
</comment>
<evidence type="ECO:0000256" key="2">
    <source>
        <dbReference type="ARBA" id="ARBA00024867"/>
    </source>
</evidence>
<feature type="modified residue" description="4-aspartylphosphate" evidence="3">
    <location>
        <position position="233"/>
    </location>
</feature>
<dbReference type="Gene3D" id="2.30.30.40">
    <property type="entry name" value="SH3 Domains"/>
    <property type="match status" value="1"/>
</dbReference>
<dbReference type="PIRSF" id="PIRSF002867">
    <property type="entry name" value="CheV"/>
    <property type="match status" value="1"/>
</dbReference>
<evidence type="ECO:0000259" key="5">
    <source>
        <dbReference type="PROSITE" id="PS50851"/>
    </source>
</evidence>
<proteinExistence type="predicted"/>
<feature type="domain" description="Response regulatory" evidence="4">
    <location>
        <begin position="173"/>
        <end position="300"/>
    </location>
</feature>
<evidence type="ECO:0000256" key="1">
    <source>
        <dbReference type="ARBA" id="ARBA00018672"/>
    </source>
</evidence>
<dbReference type="Pfam" id="PF00072">
    <property type="entry name" value="Response_reg"/>
    <property type="match status" value="1"/>
</dbReference>
<evidence type="ECO:0000256" key="3">
    <source>
        <dbReference type="PROSITE-ProRule" id="PRU00169"/>
    </source>
</evidence>
<dbReference type="PANTHER" id="PTHR47233:SF3">
    <property type="entry name" value="CHEMOTAXIS PROTEIN CHEV"/>
    <property type="match status" value="1"/>
</dbReference>
<organism evidence="6 7">
    <name type="scientific">Fusibacter tunisiensis</name>
    <dbReference type="NCBI Taxonomy" id="1008308"/>
    <lineage>
        <taxon>Bacteria</taxon>
        <taxon>Bacillati</taxon>
        <taxon>Bacillota</taxon>
        <taxon>Clostridia</taxon>
        <taxon>Eubacteriales</taxon>
        <taxon>Eubacteriales Family XII. Incertae Sedis</taxon>
        <taxon>Fusibacter</taxon>
    </lineage>
</organism>
<dbReference type="Gene3D" id="3.40.50.2300">
    <property type="match status" value="1"/>
</dbReference>
<dbReference type="PROSITE" id="PS50110">
    <property type="entry name" value="RESPONSE_REGULATORY"/>
    <property type="match status" value="1"/>
</dbReference>
<reference evidence="6 7" key="1">
    <citation type="submission" date="2021-01" db="EMBL/GenBank/DDBJ databases">
        <title>Genomic Encyclopedia of Type Strains, Phase IV (KMG-IV): sequencing the most valuable type-strain genomes for metagenomic binning, comparative biology and taxonomic classification.</title>
        <authorList>
            <person name="Goeker M."/>
        </authorList>
    </citation>
    <scope>NUCLEOTIDE SEQUENCE [LARGE SCALE GENOMIC DNA]</scope>
    <source>
        <strain evidence="6 7">DSM 24436</strain>
    </source>
</reference>
<dbReference type="SMART" id="SM00448">
    <property type="entry name" value="REC"/>
    <property type="match status" value="1"/>
</dbReference>
<name>A0ABS2MS24_9FIRM</name>
<protein>
    <recommendedName>
        <fullName evidence="1">Stage 0 sporulation protein A homolog</fullName>
    </recommendedName>
</protein>
<dbReference type="SUPFAM" id="SSF52172">
    <property type="entry name" value="CheY-like"/>
    <property type="match status" value="1"/>
</dbReference>
<sequence>MENKPGILLESGTGEVEILHFTVAGVHYAINVVKVKELLQIENISKIPNAHPAISGLSLIRGEMISVVDLLYVLEGEKNPKVKNGMTLVCEFNKIKVGFAIETVLGINRIGWNMIHKPDDLTSNSLIIGNINLNDEIIMLLDFEKIVMDINPNTGINIDRIKDIEVKDRSKFKIALADDSPMIRKVLLDTLTRAGFTKLKFFDDGMEALDYLSMLVEKKADGFLEDVNLLITDIEMPRLDGHALTRRIKEHRHLKELPVIIFSSLITDDLLHKGEAVGADAQMSKPEIENLVKLIDQILGQS</sequence>
<dbReference type="InterPro" id="IPR011006">
    <property type="entry name" value="CheY-like_superfamily"/>
</dbReference>
<dbReference type="PROSITE" id="PS50851">
    <property type="entry name" value="CHEW"/>
    <property type="match status" value="1"/>
</dbReference>
<keyword evidence="3" id="KW-0597">Phosphoprotein</keyword>
<dbReference type="InterPro" id="IPR036061">
    <property type="entry name" value="CheW-like_dom_sf"/>
</dbReference>
<evidence type="ECO:0000313" key="6">
    <source>
        <dbReference type="EMBL" id="MBM7562175.1"/>
    </source>
</evidence>
<dbReference type="InterPro" id="IPR002545">
    <property type="entry name" value="CheW-lke_dom"/>
</dbReference>
<dbReference type="Proteomes" id="UP000767854">
    <property type="component" value="Unassembled WGS sequence"/>
</dbReference>
<dbReference type="InterPro" id="IPR001789">
    <property type="entry name" value="Sig_transdc_resp-reg_receiver"/>
</dbReference>
<dbReference type="SMART" id="SM00260">
    <property type="entry name" value="CheW"/>
    <property type="match status" value="1"/>
</dbReference>